<dbReference type="GO" id="GO:0015293">
    <property type="term" value="F:symporter activity"/>
    <property type="evidence" value="ECO:0007669"/>
    <property type="project" value="InterPro"/>
</dbReference>
<keyword evidence="2" id="KW-0472">Membrane</keyword>
<dbReference type="InterPro" id="IPR036259">
    <property type="entry name" value="MFS_trans_sf"/>
</dbReference>
<feature type="transmembrane region" description="Helical" evidence="2">
    <location>
        <begin position="92"/>
        <end position="114"/>
    </location>
</feature>
<comment type="caution">
    <text evidence="3">The sequence shown here is derived from an EMBL/GenBank/DDBJ whole genome shotgun (WGS) entry which is preliminary data.</text>
</comment>
<name>A0A2A5WQ78_9GAMM</name>
<dbReference type="GO" id="GO:0008643">
    <property type="term" value="P:carbohydrate transport"/>
    <property type="evidence" value="ECO:0007669"/>
    <property type="project" value="InterPro"/>
</dbReference>
<accession>A0A2A5WQ78</accession>
<reference evidence="3 4" key="1">
    <citation type="submission" date="2017-08" db="EMBL/GenBank/DDBJ databases">
        <title>Fine stratification of microbial communities through a metagenomic profile of the photic zone.</title>
        <authorList>
            <person name="Haro-Moreno J.M."/>
            <person name="Lopez-Perez M."/>
            <person name="De La Torre J."/>
            <person name="Picazo A."/>
            <person name="Camacho A."/>
            <person name="Rodriguez-Valera F."/>
        </authorList>
    </citation>
    <scope>NUCLEOTIDE SEQUENCE [LARGE SCALE GENOMIC DNA]</scope>
    <source>
        <strain evidence="3">MED-G24</strain>
    </source>
</reference>
<evidence type="ECO:0000256" key="1">
    <source>
        <dbReference type="ARBA" id="ARBA00009617"/>
    </source>
</evidence>
<gene>
    <name evidence="3" type="ORF">CNE99_07020</name>
</gene>
<feature type="transmembrane region" description="Helical" evidence="2">
    <location>
        <begin position="413"/>
        <end position="433"/>
    </location>
</feature>
<dbReference type="PANTHER" id="PTHR11328:SF24">
    <property type="entry name" value="MAJOR FACILITATOR SUPERFAMILY (MFS) PROFILE DOMAIN-CONTAINING PROTEIN"/>
    <property type="match status" value="1"/>
</dbReference>
<keyword evidence="2" id="KW-1133">Transmembrane helix</keyword>
<sequence length="477" mass="52429">MGAIPDTLKNWVFNTFVLLFYNQILGMDAFLVSIALAVAMVFDAVTDPLVGSFSDNLRTRWGRRHPLMLVASIPLGLCVIAVFIPPDGLSHMMLFVWLTTFTVLTRGFMTLYFVPWAAIAAELSDDYNVRTSIMMFRFAIGWTFGVGVPFVMLSTVMANTEEFPVGQLNPSAYPVMATWTALIMICGALATTLLTRREIPYLRQHVSATPPFRFREALSDMIRALRNRQFALVFAIVFISSAIGGTTTNIGIYMQTYFWGLTTDDLRWFVIAGIGAIVAFGITGLLQKRFDKKHILIFCSIVSLVDGIMLINLRFFDLLPDNGTSLLLIILVVNSVFAAGIGTVHGIIGTSIVADILDDHELKTGYRQEGMFNAALSFSGKAVTGVGIVLGGLIISLIQLPTGVAPSDVPAEVIFRLGLVVGVLVPLLHIIPISMIPRYKLTRNVVLDIQATLAERRTEKGYRAEPDSYSLRDWGGG</sequence>
<feature type="transmembrane region" description="Helical" evidence="2">
    <location>
        <begin position="20"/>
        <end position="45"/>
    </location>
</feature>
<evidence type="ECO:0000256" key="2">
    <source>
        <dbReference type="SAM" id="Phobius"/>
    </source>
</evidence>
<dbReference type="GO" id="GO:0005886">
    <property type="term" value="C:plasma membrane"/>
    <property type="evidence" value="ECO:0007669"/>
    <property type="project" value="TreeGrafter"/>
</dbReference>
<feature type="transmembrane region" description="Helical" evidence="2">
    <location>
        <begin position="176"/>
        <end position="195"/>
    </location>
</feature>
<feature type="transmembrane region" description="Helical" evidence="2">
    <location>
        <begin position="378"/>
        <end position="401"/>
    </location>
</feature>
<feature type="transmembrane region" description="Helical" evidence="2">
    <location>
        <begin position="266"/>
        <end position="286"/>
    </location>
</feature>
<keyword evidence="2" id="KW-0812">Transmembrane</keyword>
<feature type="transmembrane region" description="Helical" evidence="2">
    <location>
        <begin position="295"/>
        <end position="315"/>
    </location>
</feature>
<dbReference type="AlphaFoldDB" id="A0A2A5WQ78"/>
<dbReference type="Gene3D" id="1.20.1250.20">
    <property type="entry name" value="MFS general substrate transporter like domains"/>
    <property type="match status" value="1"/>
</dbReference>
<evidence type="ECO:0008006" key="5">
    <source>
        <dbReference type="Google" id="ProtNLM"/>
    </source>
</evidence>
<dbReference type="EMBL" id="NTKD01000037">
    <property type="protein sequence ID" value="PDH38364.1"/>
    <property type="molecule type" value="Genomic_DNA"/>
</dbReference>
<evidence type="ECO:0000313" key="3">
    <source>
        <dbReference type="EMBL" id="PDH38364.1"/>
    </source>
</evidence>
<feature type="transmembrane region" description="Helical" evidence="2">
    <location>
        <begin position="230"/>
        <end position="254"/>
    </location>
</feature>
<proteinExistence type="inferred from homology"/>
<dbReference type="Pfam" id="PF13347">
    <property type="entry name" value="MFS_2"/>
    <property type="match status" value="1"/>
</dbReference>
<organism evidence="3 4">
    <name type="scientific">OM182 bacterium MED-G24</name>
    <dbReference type="NCBI Taxonomy" id="1986255"/>
    <lineage>
        <taxon>Bacteria</taxon>
        <taxon>Pseudomonadati</taxon>
        <taxon>Pseudomonadota</taxon>
        <taxon>Gammaproteobacteria</taxon>
        <taxon>OMG group</taxon>
        <taxon>OM182 clade</taxon>
    </lineage>
</organism>
<evidence type="ECO:0000313" key="4">
    <source>
        <dbReference type="Proteomes" id="UP000219327"/>
    </source>
</evidence>
<dbReference type="Proteomes" id="UP000219327">
    <property type="component" value="Unassembled WGS sequence"/>
</dbReference>
<feature type="transmembrane region" description="Helical" evidence="2">
    <location>
        <begin position="327"/>
        <end position="357"/>
    </location>
</feature>
<dbReference type="InterPro" id="IPR039672">
    <property type="entry name" value="MFS_2"/>
</dbReference>
<dbReference type="SUPFAM" id="SSF103473">
    <property type="entry name" value="MFS general substrate transporter"/>
    <property type="match status" value="1"/>
</dbReference>
<comment type="similarity">
    <text evidence="1">Belongs to the sodium:galactoside symporter (TC 2.A.2) family.</text>
</comment>
<protein>
    <recommendedName>
        <fullName evidence="5">MFS transporter</fullName>
    </recommendedName>
</protein>
<dbReference type="PANTHER" id="PTHR11328">
    <property type="entry name" value="MAJOR FACILITATOR SUPERFAMILY DOMAIN-CONTAINING PROTEIN"/>
    <property type="match status" value="1"/>
</dbReference>
<feature type="transmembrane region" description="Helical" evidence="2">
    <location>
        <begin position="66"/>
        <end position="86"/>
    </location>
</feature>
<feature type="transmembrane region" description="Helical" evidence="2">
    <location>
        <begin position="135"/>
        <end position="156"/>
    </location>
</feature>